<gene>
    <name evidence="1" type="ORF">NCTC10821_02514</name>
</gene>
<sequence length="110" mass="11822">MSPRAPRLCASCGVALRGLNSFMEGLCGLCRSEPVRPGSAAALVCSALSPHTRTAFAQLTFWDSPAETFEAAAIVPCGEGCQGSHQVVFRDRLGRWRVRSTPLRENATDQ</sequence>
<accession>A0A378TDW7</accession>
<reference evidence="1 2" key="1">
    <citation type="submission" date="2018-06" db="EMBL/GenBank/DDBJ databases">
        <authorList>
            <consortium name="Pathogen Informatics"/>
            <person name="Doyle S."/>
        </authorList>
    </citation>
    <scope>NUCLEOTIDE SEQUENCE [LARGE SCALE GENOMIC DNA]</scope>
    <source>
        <strain evidence="1 2">NCTC10821</strain>
    </source>
</reference>
<evidence type="ECO:0000313" key="2">
    <source>
        <dbReference type="Proteomes" id="UP000254978"/>
    </source>
</evidence>
<dbReference type="EMBL" id="UGQT01000001">
    <property type="protein sequence ID" value="STZ58992.1"/>
    <property type="molecule type" value="Genomic_DNA"/>
</dbReference>
<name>A0A378TDW7_9MYCO</name>
<protein>
    <submittedName>
        <fullName evidence="1">Uncharacterized protein</fullName>
    </submittedName>
</protein>
<dbReference type="AlphaFoldDB" id="A0A378TDW7"/>
<organism evidence="1 2">
    <name type="scientific">Mycolicibacterium tokaiense</name>
    <dbReference type="NCBI Taxonomy" id="39695"/>
    <lineage>
        <taxon>Bacteria</taxon>
        <taxon>Bacillati</taxon>
        <taxon>Actinomycetota</taxon>
        <taxon>Actinomycetes</taxon>
        <taxon>Mycobacteriales</taxon>
        <taxon>Mycobacteriaceae</taxon>
        <taxon>Mycolicibacterium</taxon>
    </lineage>
</organism>
<evidence type="ECO:0000313" key="1">
    <source>
        <dbReference type="EMBL" id="STZ58992.1"/>
    </source>
</evidence>
<dbReference type="Proteomes" id="UP000254978">
    <property type="component" value="Unassembled WGS sequence"/>
</dbReference>
<proteinExistence type="predicted"/>
<keyword evidence="2" id="KW-1185">Reference proteome</keyword>